<dbReference type="PANTHER" id="PTHR30408:SF12">
    <property type="entry name" value="TYPE I RESTRICTION ENZYME MJAVIII SPECIFICITY SUBUNIT"/>
    <property type="match status" value="1"/>
</dbReference>
<feature type="non-terminal residue" evidence="3">
    <location>
        <position position="1"/>
    </location>
</feature>
<accession>A0A2J4XVS5</accession>
<keyword evidence="1" id="KW-0680">Restriction system</keyword>
<gene>
    <name evidence="3" type="ORF">CWM85_40375</name>
</gene>
<keyword evidence="2" id="KW-0238">DNA-binding</keyword>
<proteinExistence type="predicted"/>
<dbReference type="AlphaFoldDB" id="A0A2J4XVS5"/>
<evidence type="ECO:0000313" key="3">
    <source>
        <dbReference type="EMBL" id="PLM42628.1"/>
    </source>
</evidence>
<name>A0A2J4XVS5_9ENTR</name>
<dbReference type="SUPFAM" id="SSF116734">
    <property type="entry name" value="DNA methylase specificity domain"/>
    <property type="match status" value="2"/>
</dbReference>
<comment type="caution">
    <text evidence="3">The sequence shown here is derived from an EMBL/GenBank/DDBJ whole genome shotgun (WGS) entry which is preliminary data.</text>
</comment>
<dbReference type="GO" id="GO:0003677">
    <property type="term" value="F:DNA binding"/>
    <property type="evidence" value="ECO:0007669"/>
    <property type="project" value="UniProtKB-KW"/>
</dbReference>
<keyword evidence="3" id="KW-0255">Endonuclease</keyword>
<dbReference type="InterPro" id="IPR052021">
    <property type="entry name" value="Type-I_RS_S_subunit"/>
</dbReference>
<dbReference type="GO" id="GO:0004519">
    <property type="term" value="F:endonuclease activity"/>
    <property type="evidence" value="ECO:0007669"/>
    <property type="project" value="UniProtKB-KW"/>
</dbReference>
<evidence type="ECO:0000256" key="1">
    <source>
        <dbReference type="ARBA" id="ARBA00022747"/>
    </source>
</evidence>
<dbReference type="Gene3D" id="1.10.287.1120">
    <property type="entry name" value="Bipartite methylase S protein"/>
    <property type="match status" value="1"/>
</dbReference>
<sequence>TKDFRKMKIFFPDLAEQTKIANFLCSIDEKIALLNKQYGLLCQYKKGIMQKIFSQEVRFKDESGEEFPEWDFISAGKLFENSSNKKHKGDLPILAVTQENGVVNRDSINIDIKSSQESINSYKIIDKGDFVISLRSFQGGIEHSSLQGLCSPAYTVLKNVKPIIDGFYRFYLKKDSFIEELLFSYTHL</sequence>
<feature type="non-terminal residue" evidence="3">
    <location>
        <position position="188"/>
    </location>
</feature>
<evidence type="ECO:0000256" key="2">
    <source>
        <dbReference type="ARBA" id="ARBA00023125"/>
    </source>
</evidence>
<keyword evidence="3" id="KW-0378">Hydrolase</keyword>
<keyword evidence="3" id="KW-0540">Nuclease</keyword>
<reference evidence="3 4" key="1">
    <citation type="submission" date="2017-11" db="EMBL/GenBank/DDBJ databases">
        <authorList>
            <person name="Han C.G."/>
        </authorList>
    </citation>
    <scope>NUCLEOTIDE SEQUENCE [LARGE SCALE GENOMIC DNA]</scope>
    <source>
        <strain evidence="3 4">A2</strain>
    </source>
</reference>
<dbReference type="InterPro" id="IPR044946">
    <property type="entry name" value="Restrct_endonuc_typeI_TRD_sf"/>
</dbReference>
<organism evidence="3 4">
    <name type="scientific">Klebsiella michiganensis</name>
    <dbReference type="NCBI Taxonomy" id="1134687"/>
    <lineage>
        <taxon>Bacteria</taxon>
        <taxon>Pseudomonadati</taxon>
        <taxon>Pseudomonadota</taxon>
        <taxon>Gammaproteobacteria</taxon>
        <taxon>Enterobacterales</taxon>
        <taxon>Enterobacteriaceae</taxon>
        <taxon>Klebsiella/Raoultella group</taxon>
        <taxon>Klebsiella</taxon>
    </lineage>
</organism>
<dbReference type="PANTHER" id="PTHR30408">
    <property type="entry name" value="TYPE-1 RESTRICTION ENZYME ECOKI SPECIFICITY PROTEIN"/>
    <property type="match status" value="1"/>
</dbReference>
<reference evidence="3 4" key="2">
    <citation type="submission" date="2018-01" db="EMBL/GenBank/DDBJ databases">
        <title>Genomic study of Klebsiella pneumoniae.</title>
        <authorList>
            <person name="Yang Y."/>
            <person name="Bicalho R."/>
        </authorList>
    </citation>
    <scope>NUCLEOTIDE SEQUENCE [LARGE SCALE GENOMIC DNA]</scope>
    <source>
        <strain evidence="3 4">A2</strain>
    </source>
</reference>
<protein>
    <submittedName>
        <fullName evidence="3">Restriction endonuclease subunit S</fullName>
    </submittedName>
</protein>
<dbReference type="EMBL" id="PIET01002564">
    <property type="protein sequence ID" value="PLM42628.1"/>
    <property type="molecule type" value="Genomic_DNA"/>
</dbReference>
<dbReference type="Proteomes" id="UP000234661">
    <property type="component" value="Unassembled WGS sequence"/>
</dbReference>
<evidence type="ECO:0000313" key="4">
    <source>
        <dbReference type="Proteomes" id="UP000234661"/>
    </source>
</evidence>
<dbReference type="Gene3D" id="3.90.220.20">
    <property type="entry name" value="DNA methylase specificity domains"/>
    <property type="match status" value="1"/>
</dbReference>
<dbReference type="GO" id="GO:0009307">
    <property type="term" value="P:DNA restriction-modification system"/>
    <property type="evidence" value="ECO:0007669"/>
    <property type="project" value="UniProtKB-KW"/>
</dbReference>